<dbReference type="Gene3D" id="3.40.1440.60">
    <property type="entry name" value="PriA, 3(prime) DNA-binding domain"/>
    <property type="match status" value="1"/>
</dbReference>
<name>A0A1G2UWX1_9BACT</name>
<dbReference type="PANTHER" id="PTHR30580">
    <property type="entry name" value="PRIMOSOMAL PROTEIN N"/>
    <property type="match status" value="1"/>
</dbReference>
<dbReference type="EMBL" id="MHWR01000004">
    <property type="protein sequence ID" value="OHB13878.1"/>
    <property type="molecule type" value="Genomic_DNA"/>
</dbReference>
<dbReference type="InterPro" id="IPR042115">
    <property type="entry name" value="PriA_3primeBD_sf"/>
</dbReference>
<dbReference type="Proteomes" id="UP000177154">
    <property type="component" value="Unassembled WGS sequence"/>
</dbReference>
<comment type="caution">
    <text evidence="5">The sequence shown here is derived from an EMBL/GenBank/DDBJ whole genome shotgun (WGS) entry which is preliminary data.</text>
</comment>
<dbReference type="InterPro" id="IPR027417">
    <property type="entry name" value="P-loop_NTPase"/>
</dbReference>
<dbReference type="Pfam" id="PF17764">
    <property type="entry name" value="PriA_3primeBD"/>
    <property type="match status" value="1"/>
</dbReference>
<keyword evidence="2" id="KW-0067">ATP-binding</keyword>
<dbReference type="Gene3D" id="3.40.50.300">
    <property type="entry name" value="P-loop containing nucleotide triphosphate hydrolases"/>
    <property type="match status" value="1"/>
</dbReference>
<protein>
    <recommendedName>
        <fullName evidence="4">Primosomal protein N' 3' DNA-binding domain-containing protein</fullName>
    </recommendedName>
</protein>
<accession>A0A1G2UWX1</accession>
<keyword evidence="1" id="KW-0547">Nucleotide-binding</keyword>
<evidence type="ECO:0000259" key="4">
    <source>
        <dbReference type="Pfam" id="PF17764"/>
    </source>
</evidence>
<organism evidence="5 6">
    <name type="scientific">Candidatus Zambryskibacteria bacterium RIFCSPLOWO2_12_39_8</name>
    <dbReference type="NCBI Taxonomy" id="1802774"/>
    <lineage>
        <taxon>Bacteria</taxon>
        <taxon>Candidatus Zambryskiibacteriota</taxon>
    </lineage>
</organism>
<reference evidence="5 6" key="1">
    <citation type="journal article" date="2016" name="Nat. Commun.">
        <title>Thousands of microbial genomes shed light on interconnected biogeochemical processes in an aquifer system.</title>
        <authorList>
            <person name="Anantharaman K."/>
            <person name="Brown C.T."/>
            <person name="Hug L.A."/>
            <person name="Sharon I."/>
            <person name="Castelle C.J."/>
            <person name="Probst A.J."/>
            <person name="Thomas B.C."/>
            <person name="Singh A."/>
            <person name="Wilkins M.J."/>
            <person name="Karaoz U."/>
            <person name="Brodie E.L."/>
            <person name="Williams K.H."/>
            <person name="Hubbard S.S."/>
            <person name="Banfield J.F."/>
        </authorList>
    </citation>
    <scope>NUCLEOTIDE SEQUENCE [LARGE SCALE GENOMIC DNA]</scope>
</reference>
<keyword evidence="3" id="KW-0238">DNA-binding</keyword>
<evidence type="ECO:0000313" key="6">
    <source>
        <dbReference type="Proteomes" id="UP000177154"/>
    </source>
</evidence>
<feature type="domain" description="Primosomal protein N' 3' DNA-binding" evidence="4">
    <location>
        <begin position="10"/>
        <end position="105"/>
    </location>
</feature>
<dbReference type="GO" id="GO:0006310">
    <property type="term" value="P:DNA recombination"/>
    <property type="evidence" value="ECO:0007669"/>
    <property type="project" value="TreeGrafter"/>
</dbReference>
<evidence type="ECO:0000256" key="1">
    <source>
        <dbReference type="ARBA" id="ARBA00022741"/>
    </source>
</evidence>
<gene>
    <name evidence="5" type="ORF">A2Y49_02140</name>
</gene>
<evidence type="ECO:0000256" key="2">
    <source>
        <dbReference type="ARBA" id="ARBA00022840"/>
    </source>
</evidence>
<evidence type="ECO:0000313" key="5">
    <source>
        <dbReference type="EMBL" id="OHB13878.1"/>
    </source>
</evidence>
<dbReference type="GO" id="GO:0006270">
    <property type="term" value="P:DNA replication initiation"/>
    <property type="evidence" value="ECO:0007669"/>
    <property type="project" value="TreeGrafter"/>
</dbReference>
<dbReference type="InterPro" id="IPR041222">
    <property type="entry name" value="PriA_3primeBD"/>
</dbReference>
<dbReference type="GO" id="GO:0005524">
    <property type="term" value="F:ATP binding"/>
    <property type="evidence" value="ECO:0007669"/>
    <property type="project" value="UniProtKB-KW"/>
</dbReference>
<evidence type="ECO:0000256" key="3">
    <source>
        <dbReference type="ARBA" id="ARBA00023125"/>
    </source>
</evidence>
<dbReference type="AlphaFoldDB" id="A0A1G2UWX1"/>
<dbReference type="GO" id="GO:0003677">
    <property type="term" value="F:DNA binding"/>
    <property type="evidence" value="ECO:0007669"/>
    <property type="project" value="UniProtKB-KW"/>
</dbReference>
<proteinExistence type="predicted"/>
<dbReference type="PANTHER" id="PTHR30580:SF0">
    <property type="entry name" value="PRIMOSOMAL PROTEIN N"/>
    <property type="match status" value="1"/>
</dbReference>
<sequence length="644" mass="72678">MRILTVIPIAKGITKDTLTYFTKKEVAVGSIVSIPLRKKTVYGLVTGSRSATEIKSELKSLSYSIKKIDNIQSRSFLSDSFVQSVQKIADYNAASAGAVLSALIPTAILENSGELSYKKKEPPAGIFHETVLLQTDDEERSATYRSLIREEFARGRSVFFLLPTTEDLLNAHSTLEKGIEKYTYTLHSGLSKKEIVAKWKEIVSEEHPVLLVATGQFLSLPRSDLGTIILENESSRGYKMQGRPFIDIRTAAEIITKEAKVRLILGDMFLRIETLWAEKNQEKNITYSELVPLKFRSLTSSVCEIENTKSPADMKKKEFAIFGVKLKNLIKRARENNEHSFLFCGRKGLYPLTVCTDCGTIVVCKNCNAPVVLYGNQSINPKHTAGLRLFVCHHCGERRNANELCLHCGGWRLNPMGIGLERVVKEIETFFPEAKVVVMEGGSVTTHKQAVKARNLFYNTPGAILVGTEMALTYLNQKIENTTVVSIDSYFSIPDFRINEKVFHILLAIQELSEKNFLIQTRQERTSAPWKIFDYALRGNLIDFYRDEIEDRKKIGYPPFTTYIKITLEGEKTAVKKQMDDISSILKPYELSVFDAWNPGSAKKFSVHGLISLPKEKWPDKILLQKLHSLPPYVMIKVDPDTLL</sequence>
<dbReference type="GO" id="GO:0043138">
    <property type="term" value="F:3'-5' DNA helicase activity"/>
    <property type="evidence" value="ECO:0007669"/>
    <property type="project" value="TreeGrafter"/>
</dbReference>
<dbReference type="GO" id="GO:0006302">
    <property type="term" value="P:double-strand break repair"/>
    <property type="evidence" value="ECO:0007669"/>
    <property type="project" value="TreeGrafter"/>
</dbReference>